<proteinExistence type="predicted"/>
<evidence type="ECO:0000313" key="1">
    <source>
        <dbReference type="EMBL" id="MDR6785376.1"/>
    </source>
</evidence>
<comment type="caution">
    <text evidence="1">The sequence shown here is derived from an EMBL/GenBank/DDBJ whole genome shotgun (WGS) entry which is preliminary data.</text>
</comment>
<sequence length="266" mass="29859">MFRNILLIALTACFFSACKVKKTKTPAKSYTLVWADEFNYNGLPDSAKWGYDVGGDGWGNNELQYYTRADTSNAVVRDGKLFIIARKEAVGGKMFSSARLVTRDKAEWAYGKIEINAKLPAGRGLWPAAWMLGANIKDAGWPACGEIDIMEHVGYNRDSIFGTVHTAAYNHIKGTQKGVTAKIKDPYNSFHTYSIEWTPEKIDFMLDHKVYYSVSNENKTKAEWPFDDPFYLLLNIAVGGNLGGMKGVDEQVFPAVMEVDYVRVYK</sequence>
<protein>
    <submittedName>
        <fullName evidence="1">Beta-glucanase (GH16 family)</fullName>
    </submittedName>
</protein>
<name>A0ACC6L1K9_9SPHI</name>
<accession>A0ACC6L1K9</accession>
<reference evidence="1" key="1">
    <citation type="submission" date="2023-07" db="EMBL/GenBank/DDBJ databases">
        <title>Sorghum-associated microbial communities from plants grown in Nebraska, USA.</title>
        <authorList>
            <person name="Schachtman D."/>
        </authorList>
    </citation>
    <scope>NUCLEOTIDE SEQUENCE</scope>
    <source>
        <strain evidence="1">2697</strain>
    </source>
</reference>
<keyword evidence="2" id="KW-1185">Reference proteome</keyword>
<organism evidence="1 2">
    <name type="scientific">Pedobacter africanus</name>
    <dbReference type="NCBI Taxonomy" id="151894"/>
    <lineage>
        <taxon>Bacteria</taxon>
        <taxon>Pseudomonadati</taxon>
        <taxon>Bacteroidota</taxon>
        <taxon>Sphingobacteriia</taxon>
        <taxon>Sphingobacteriales</taxon>
        <taxon>Sphingobacteriaceae</taxon>
        <taxon>Pedobacter</taxon>
    </lineage>
</organism>
<dbReference type="Proteomes" id="UP001246858">
    <property type="component" value="Unassembled WGS sequence"/>
</dbReference>
<gene>
    <name evidence="1" type="ORF">J2X78_003961</name>
</gene>
<dbReference type="EMBL" id="JAVDTF010000004">
    <property type="protein sequence ID" value="MDR6785376.1"/>
    <property type="molecule type" value="Genomic_DNA"/>
</dbReference>
<evidence type="ECO:0000313" key="2">
    <source>
        <dbReference type="Proteomes" id="UP001246858"/>
    </source>
</evidence>